<dbReference type="Pfam" id="PF10071">
    <property type="entry name" value="DUF2310"/>
    <property type="match status" value="1"/>
</dbReference>
<dbReference type="RefSeq" id="WP_233139164.1">
    <property type="nucleotide sequence ID" value="NZ_CP146991.1"/>
</dbReference>
<evidence type="ECO:0000313" key="2">
    <source>
        <dbReference type="Proteomes" id="UP000245702"/>
    </source>
</evidence>
<reference evidence="1 2" key="1">
    <citation type="submission" date="2016-01" db="EMBL/GenBank/DDBJ databases">
        <authorList>
            <person name="Brown R."/>
        </authorList>
    </citation>
    <scope>NUCLEOTIDE SEQUENCE [LARGE SCALE GENOMIC DNA]</scope>
    <source>
        <strain evidence="1">Sporomusa sphaeroides DSM 2875</strain>
    </source>
</reference>
<comment type="caution">
    <text evidence="1">The sequence shown here is derived from an EMBL/GenBank/DDBJ whole genome shotgun (WGS) entry which is preliminary data.</text>
</comment>
<dbReference type="InterPro" id="IPR016908">
    <property type="entry name" value="UCP029037"/>
</dbReference>
<organism evidence="1 2">
    <name type="scientific">Sporomusa sphaeroides DSM 2875</name>
    <dbReference type="NCBI Taxonomy" id="1337886"/>
    <lineage>
        <taxon>Bacteria</taxon>
        <taxon>Bacillati</taxon>
        <taxon>Bacillota</taxon>
        <taxon>Negativicutes</taxon>
        <taxon>Selenomonadales</taxon>
        <taxon>Sporomusaceae</taxon>
        <taxon>Sporomusa</taxon>
    </lineage>
</organism>
<protein>
    <submittedName>
        <fullName evidence="1">Uncharacterized protein</fullName>
    </submittedName>
</protein>
<keyword evidence="2" id="KW-1185">Reference proteome</keyword>
<dbReference type="Proteomes" id="UP000245702">
    <property type="component" value="Unassembled WGS sequence"/>
</dbReference>
<evidence type="ECO:0000313" key="1">
    <source>
        <dbReference type="EMBL" id="CVK21911.1"/>
    </source>
</evidence>
<accession>A0ABM9WAV4</accession>
<sequence>MFVVEGIFKPAVSQDPEQIQEVLDHLLGALRMNGQILGREVCIT</sequence>
<proteinExistence type="predicted"/>
<dbReference type="EMBL" id="FCOW01000057">
    <property type="protein sequence ID" value="CVK21911.1"/>
    <property type="molecule type" value="Genomic_DNA"/>
</dbReference>
<gene>
    <name evidence="1" type="ORF">SSPH_04632</name>
</gene>
<name>A0ABM9WAV4_9FIRM</name>